<dbReference type="AlphaFoldDB" id="A0AAV4MMQ2"/>
<evidence type="ECO:0000256" key="1">
    <source>
        <dbReference type="SAM" id="Phobius"/>
    </source>
</evidence>
<keyword evidence="1" id="KW-1133">Transmembrane helix</keyword>
<feature type="transmembrane region" description="Helical" evidence="1">
    <location>
        <begin position="25"/>
        <end position="43"/>
    </location>
</feature>
<evidence type="ECO:0000313" key="2">
    <source>
        <dbReference type="EMBL" id="GIX73547.1"/>
    </source>
</evidence>
<evidence type="ECO:0000313" key="3">
    <source>
        <dbReference type="Proteomes" id="UP001054945"/>
    </source>
</evidence>
<reference evidence="2 3" key="1">
    <citation type="submission" date="2021-06" db="EMBL/GenBank/DDBJ databases">
        <title>Caerostris extrusa draft genome.</title>
        <authorList>
            <person name="Kono N."/>
            <person name="Arakawa K."/>
        </authorList>
    </citation>
    <scope>NUCLEOTIDE SEQUENCE [LARGE SCALE GENOMIC DNA]</scope>
</reference>
<sequence length="68" mass="7541">MCSVRSQVGVSTGLPGQLWCWASEPGLLVSGLGLAVVYLYFPLRPIHHQLPPMQIVLRSLLLQSEIKR</sequence>
<comment type="caution">
    <text evidence="2">The sequence shown here is derived from an EMBL/GenBank/DDBJ whole genome shotgun (WGS) entry which is preliminary data.</text>
</comment>
<dbReference type="Proteomes" id="UP001054945">
    <property type="component" value="Unassembled WGS sequence"/>
</dbReference>
<gene>
    <name evidence="2" type="ORF">CEXT_736951</name>
</gene>
<accession>A0AAV4MMQ2</accession>
<name>A0AAV4MMQ2_CAEEX</name>
<keyword evidence="3" id="KW-1185">Reference proteome</keyword>
<protein>
    <submittedName>
        <fullName evidence="2">Uncharacterized protein</fullName>
    </submittedName>
</protein>
<keyword evidence="1" id="KW-0472">Membrane</keyword>
<proteinExistence type="predicted"/>
<organism evidence="2 3">
    <name type="scientific">Caerostris extrusa</name>
    <name type="common">Bark spider</name>
    <name type="synonym">Caerostris bankana</name>
    <dbReference type="NCBI Taxonomy" id="172846"/>
    <lineage>
        <taxon>Eukaryota</taxon>
        <taxon>Metazoa</taxon>
        <taxon>Ecdysozoa</taxon>
        <taxon>Arthropoda</taxon>
        <taxon>Chelicerata</taxon>
        <taxon>Arachnida</taxon>
        <taxon>Araneae</taxon>
        <taxon>Araneomorphae</taxon>
        <taxon>Entelegynae</taxon>
        <taxon>Araneoidea</taxon>
        <taxon>Araneidae</taxon>
        <taxon>Caerostris</taxon>
    </lineage>
</organism>
<keyword evidence="1" id="KW-0812">Transmembrane</keyword>
<dbReference type="EMBL" id="BPLR01019964">
    <property type="protein sequence ID" value="GIX73547.1"/>
    <property type="molecule type" value="Genomic_DNA"/>
</dbReference>